<name>A0ABR2UHC7_9PEZI</name>
<reference evidence="1 2" key="1">
    <citation type="journal article" date="2024" name="J. Plant Pathol.">
        <title>Sequence and assembly of the genome of Seiridium unicorne, isolate CBS 538.82, causal agent of cypress canker disease.</title>
        <authorList>
            <person name="Scali E."/>
            <person name="Rocca G.D."/>
            <person name="Danti R."/>
            <person name="Garbelotto M."/>
            <person name="Barberini S."/>
            <person name="Baroncelli R."/>
            <person name="Emiliani G."/>
        </authorList>
    </citation>
    <scope>NUCLEOTIDE SEQUENCE [LARGE SCALE GENOMIC DNA]</scope>
    <source>
        <strain evidence="1 2">BM-138-508</strain>
    </source>
</reference>
<protein>
    <submittedName>
        <fullName evidence="1">2,3-bisphosphoglycerate-dependent phosphoglycerate mutase</fullName>
    </submittedName>
</protein>
<organism evidence="1 2">
    <name type="scientific">Seiridium unicorne</name>
    <dbReference type="NCBI Taxonomy" id="138068"/>
    <lineage>
        <taxon>Eukaryota</taxon>
        <taxon>Fungi</taxon>
        <taxon>Dikarya</taxon>
        <taxon>Ascomycota</taxon>
        <taxon>Pezizomycotina</taxon>
        <taxon>Sordariomycetes</taxon>
        <taxon>Xylariomycetidae</taxon>
        <taxon>Amphisphaeriales</taxon>
        <taxon>Sporocadaceae</taxon>
        <taxon>Seiridium</taxon>
    </lineage>
</organism>
<accession>A0ABR2UHC7</accession>
<gene>
    <name evidence="1" type="ORF">SUNI508_11699</name>
</gene>
<proteinExistence type="predicted"/>
<dbReference type="EMBL" id="JARVKF010000435">
    <property type="protein sequence ID" value="KAK9413756.1"/>
    <property type="molecule type" value="Genomic_DNA"/>
</dbReference>
<dbReference type="SUPFAM" id="SSF53254">
    <property type="entry name" value="Phosphoglycerate mutase-like"/>
    <property type="match status" value="1"/>
</dbReference>
<dbReference type="InterPro" id="IPR029033">
    <property type="entry name" value="His_PPase_superfam"/>
</dbReference>
<sequence>MIRTLQTAIRAFGPALKNGKTSGTILAIAHLQETSDFPCDIGTDAKELRHIVQSDGWPVDLQLVEDGWNIKGSQSHYASSLEMLKARAKDARDFLRGQGEELIKGDEDVHIIFVSHGSFLHFLTDDWEDCDNIPGTSWINCEMRSYHFQDRKSNGEGPATNDVLLIETDESRQRRGKRHPMYPPEQQELLCEISMKTWVANCVASQ</sequence>
<comment type="caution">
    <text evidence="1">The sequence shown here is derived from an EMBL/GenBank/DDBJ whole genome shotgun (WGS) entry which is preliminary data.</text>
</comment>
<evidence type="ECO:0000313" key="1">
    <source>
        <dbReference type="EMBL" id="KAK9413756.1"/>
    </source>
</evidence>
<dbReference type="Gene3D" id="3.40.50.1240">
    <property type="entry name" value="Phosphoglycerate mutase-like"/>
    <property type="match status" value="1"/>
</dbReference>
<dbReference type="Proteomes" id="UP001408356">
    <property type="component" value="Unassembled WGS sequence"/>
</dbReference>
<evidence type="ECO:0000313" key="2">
    <source>
        <dbReference type="Proteomes" id="UP001408356"/>
    </source>
</evidence>
<keyword evidence="2" id="KW-1185">Reference proteome</keyword>